<keyword evidence="3" id="KW-1185">Reference proteome</keyword>
<feature type="region of interest" description="Disordered" evidence="1">
    <location>
        <begin position="110"/>
        <end position="151"/>
    </location>
</feature>
<accession>A0ABR0JHW5</accession>
<reference evidence="2 3" key="1">
    <citation type="submission" date="2023-08" db="EMBL/GenBank/DDBJ databases">
        <title>Black Yeasts Isolated from many extreme environments.</title>
        <authorList>
            <person name="Coleine C."/>
            <person name="Stajich J.E."/>
            <person name="Selbmann L."/>
        </authorList>
    </citation>
    <scope>NUCLEOTIDE SEQUENCE [LARGE SCALE GENOMIC DNA]</scope>
    <source>
        <strain evidence="2 3">CCFEE 6328</strain>
    </source>
</reference>
<dbReference type="Proteomes" id="UP001345691">
    <property type="component" value="Unassembled WGS sequence"/>
</dbReference>
<sequence>MSSNVQVSSEFFMIESPRSHLRSDASLHREVFPAAVLDKEVYFPAKLEFCPGVNQNDALLLVHFTTKAARDAKANEDADVSGALILSNMAMYMPRDDNIAREAYQAKYRPPIKNRAGVPKAPSRRNHDHKPAIGSKLCLARGPSDTEDEEN</sequence>
<evidence type="ECO:0000313" key="2">
    <source>
        <dbReference type="EMBL" id="KAK5065540.1"/>
    </source>
</evidence>
<organism evidence="2 3">
    <name type="scientific">Exophiala sideris</name>
    <dbReference type="NCBI Taxonomy" id="1016849"/>
    <lineage>
        <taxon>Eukaryota</taxon>
        <taxon>Fungi</taxon>
        <taxon>Dikarya</taxon>
        <taxon>Ascomycota</taxon>
        <taxon>Pezizomycotina</taxon>
        <taxon>Eurotiomycetes</taxon>
        <taxon>Chaetothyriomycetidae</taxon>
        <taxon>Chaetothyriales</taxon>
        <taxon>Herpotrichiellaceae</taxon>
        <taxon>Exophiala</taxon>
    </lineage>
</organism>
<evidence type="ECO:0000256" key="1">
    <source>
        <dbReference type="SAM" id="MobiDB-lite"/>
    </source>
</evidence>
<evidence type="ECO:0000313" key="3">
    <source>
        <dbReference type="Proteomes" id="UP001345691"/>
    </source>
</evidence>
<proteinExistence type="predicted"/>
<dbReference type="EMBL" id="JAVRRF010000005">
    <property type="protein sequence ID" value="KAK5065540.1"/>
    <property type="molecule type" value="Genomic_DNA"/>
</dbReference>
<gene>
    <name evidence="2" type="ORF">LTR69_003089</name>
</gene>
<name>A0ABR0JHW5_9EURO</name>
<protein>
    <submittedName>
        <fullName evidence="2">Uncharacterized protein</fullName>
    </submittedName>
</protein>
<comment type="caution">
    <text evidence="2">The sequence shown here is derived from an EMBL/GenBank/DDBJ whole genome shotgun (WGS) entry which is preliminary data.</text>
</comment>